<accession>A0A6J3K465</accession>
<evidence type="ECO:0000256" key="1">
    <source>
        <dbReference type="ARBA" id="ARBA00004613"/>
    </source>
</evidence>
<feature type="domain" description="TIL" evidence="5">
    <location>
        <begin position="143"/>
        <end position="195"/>
    </location>
</feature>
<dbReference type="CDD" id="cd19941">
    <property type="entry name" value="TIL"/>
    <property type="match status" value="1"/>
</dbReference>
<gene>
    <name evidence="7" type="primary">LOC117232209</name>
</gene>
<dbReference type="InterPro" id="IPR002919">
    <property type="entry name" value="TIL_dom"/>
</dbReference>
<dbReference type="SUPFAM" id="SSF57567">
    <property type="entry name" value="Serine protease inhibitors"/>
    <property type="match status" value="1"/>
</dbReference>
<organism evidence="6 7">
    <name type="scientific">Bombus vosnesenskii</name>
    <dbReference type="NCBI Taxonomy" id="207650"/>
    <lineage>
        <taxon>Eukaryota</taxon>
        <taxon>Metazoa</taxon>
        <taxon>Ecdysozoa</taxon>
        <taxon>Arthropoda</taxon>
        <taxon>Hexapoda</taxon>
        <taxon>Insecta</taxon>
        <taxon>Pterygota</taxon>
        <taxon>Neoptera</taxon>
        <taxon>Endopterygota</taxon>
        <taxon>Hymenoptera</taxon>
        <taxon>Apocrita</taxon>
        <taxon>Aculeata</taxon>
        <taxon>Apoidea</taxon>
        <taxon>Anthophila</taxon>
        <taxon>Apidae</taxon>
        <taxon>Bombus</taxon>
        <taxon>Pyrobombus</taxon>
    </lineage>
</organism>
<dbReference type="GeneID" id="117232209"/>
<dbReference type="RefSeq" id="XP_033347325.1">
    <property type="nucleotide sequence ID" value="XM_033491434.1"/>
</dbReference>
<name>A0A6J3K465_9HYME</name>
<evidence type="ECO:0000256" key="2">
    <source>
        <dbReference type="ARBA" id="ARBA00007611"/>
    </source>
</evidence>
<keyword evidence="4" id="KW-0722">Serine protease inhibitor</keyword>
<keyword evidence="4" id="KW-0646">Protease inhibitor</keyword>
<dbReference type="AlphaFoldDB" id="A0A6J3K465"/>
<dbReference type="Pfam" id="PF01826">
    <property type="entry name" value="TIL"/>
    <property type="match status" value="1"/>
</dbReference>
<evidence type="ECO:0000256" key="3">
    <source>
        <dbReference type="ARBA" id="ARBA00022525"/>
    </source>
</evidence>
<comment type="similarity">
    <text evidence="2">Belongs to the serine protease inhibitor-like (TIL domain-containing) family.</text>
</comment>
<proteinExistence type="inferred from homology"/>
<sequence length="205" mass="24466">MAVTGLRTVTCFIFYFIVVINARKCYTQSQYTDDSDYKDLEFYENIPANYIGNFDKDHLDMVQDDFYILSNFEDANIQNNVYPHKNDLQIPFENSGDSLKKRSSVAQLEWYKPEKVYRYTKHRIPGYDYEELDYMITKNFQQCDERSVWTHCLCQFTCTEPDMVDCYTPCKSGCECKEEYVFDERTQQCLLPEQCLPKEDNFYIT</sequence>
<keyword evidence="3" id="KW-0964">Secreted</keyword>
<dbReference type="KEGG" id="bvk:117232209"/>
<evidence type="ECO:0000313" key="7">
    <source>
        <dbReference type="RefSeq" id="XP_033347325.1"/>
    </source>
</evidence>
<evidence type="ECO:0000259" key="5">
    <source>
        <dbReference type="Pfam" id="PF01826"/>
    </source>
</evidence>
<dbReference type="Gene3D" id="2.10.25.10">
    <property type="entry name" value="Laminin"/>
    <property type="match status" value="1"/>
</dbReference>
<dbReference type="InterPro" id="IPR036084">
    <property type="entry name" value="Ser_inhib-like_sf"/>
</dbReference>
<evidence type="ECO:0000256" key="4">
    <source>
        <dbReference type="ARBA" id="ARBA00022900"/>
    </source>
</evidence>
<dbReference type="GO" id="GO:0004867">
    <property type="term" value="F:serine-type endopeptidase inhibitor activity"/>
    <property type="evidence" value="ECO:0007669"/>
    <property type="project" value="UniProtKB-KW"/>
</dbReference>
<evidence type="ECO:0000313" key="6">
    <source>
        <dbReference type="Proteomes" id="UP000504631"/>
    </source>
</evidence>
<keyword evidence="6" id="KW-1185">Reference proteome</keyword>
<reference evidence="7" key="1">
    <citation type="submission" date="2025-08" db="UniProtKB">
        <authorList>
            <consortium name="RefSeq"/>
        </authorList>
    </citation>
    <scope>IDENTIFICATION</scope>
    <source>
        <tissue evidence="7">Muscle</tissue>
    </source>
</reference>
<comment type="subcellular location">
    <subcellularLocation>
        <location evidence="1">Secreted</location>
    </subcellularLocation>
</comment>
<protein>
    <submittedName>
        <fullName evidence="7">Uncharacterized protein LOC117232209 isoform X1</fullName>
    </submittedName>
</protein>
<dbReference type="Proteomes" id="UP000504631">
    <property type="component" value="Unplaced"/>
</dbReference>
<dbReference type="GO" id="GO:0005576">
    <property type="term" value="C:extracellular region"/>
    <property type="evidence" value="ECO:0007669"/>
    <property type="project" value="UniProtKB-SubCell"/>
</dbReference>